<dbReference type="RefSeq" id="WP_133396585.1">
    <property type="nucleotide sequence ID" value="NZ_SNAA01000007.1"/>
</dbReference>
<feature type="transmembrane region" description="Helical" evidence="1">
    <location>
        <begin position="80"/>
        <end position="102"/>
    </location>
</feature>
<keyword evidence="1" id="KW-0472">Membrane</keyword>
<evidence type="ECO:0000256" key="1">
    <source>
        <dbReference type="SAM" id="Phobius"/>
    </source>
</evidence>
<feature type="transmembrane region" description="Helical" evidence="1">
    <location>
        <begin position="138"/>
        <end position="157"/>
    </location>
</feature>
<accession>A0A4R6A811</accession>
<protein>
    <submittedName>
        <fullName evidence="3">Acyltransferase</fullName>
    </submittedName>
</protein>
<dbReference type="PANTHER" id="PTHR23028:SF131">
    <property type="entry name" value="BLR2367 PROTEIN"/>
    <property type="match status" value="1"/>
</dbReference>
<feature type="transmembrane region" description="Helical" evidence="1">
    <location>
        <begin position="7"/>
        <end position="24"/>
    </location>
</feature>
<dbReference type="InterPro" id="IPR002656">
    <property type="entry name" value="Acyl_transf_3_dom"/>
</dbReference>
<comment type="caution">
    <text evidence="3">The sequence shown here is derived from an EMBL/GenBank/DDBJ whole genome shotgun (WGS) entry which is preliminary data.</text>
</comment>
<evidence type="ECO:0000313" key="3">
    <source>
        <dbReference type="EMBL" id="TDL79860.1"/>
    </source>
</evidence>
<feature type="transmembrane region" description="Helical" evidence="1">
    <location>
        <begin position="282"/>
        <end position="299"/>
    </location>
</feature>
<dbReference type="GO" id="GO:0016020">
    <property type="term" value="C:membrane"/>
    <property type="evidence" value="ECO:0007669"/>
    <property type="project" value="TreeGrafter"/>
</dbReference>
<reference evidence="3 4" key="1">
    <citation type="submission" date="2019-03" db="EMBL/GenBank/DDBJ databases">
        <title>Primorskyibacter sp. SS33 isolated from sediments.</title>
        <authorList>
            <person name="Xunke S."/>
        </authorList>
    </citation>
    <scope>NUCLEOTIDE SEQUENCE [LARGE SCALE GENOMIC DNA]</scope>
    <source>
        <strain evidence="3 4">SS33</strain>
    </source>
</reference>
<keyword evidence="3" id="KW-0808">Transferase</keyword>
<dbReference type="AlphaFoldDB" id="A0A4R6A811"/>
<dbReference type="GO" id="GO:0000271">
    <property type="term" value="P:polysaccharide biosynthetic process"/>
    <property type="evidence" value="ECO:0007669"/>
    <property type="project" value="TreeGrafter"/>
</dbReference>
<evidence type="ECO:0000313" key="4">
    <source>
        <dbReference type="Proteomes" id="UP000295701"/>
    </source>
</evidence>
<sequence>MREIGGWTALRGLLALWIVLHHFWPQTSAPVPGWVARGTLAVDLFFVLSGAVMWHVYGPALAAGRFSVRDFAAKRFARLYPLHAVTAVAAFAMLTLGPWLGIAGRTPQTDPAAMLALHLGLLHAWGITPTGGLNYPSWSVAAEAFAYALFPLIALGLCRASPRAGAAAAALGLVLAALVLQAAWPEEWRRAGEPWVLTRLENDFGALRILPAFALGVALQRLTLSSLAAHRILPPALAAMAVAMSTGHDPAFILAGAVAIRALAACAWRVPAPLGRLGRISYGLYMTHALVQIAGFKLIERIGGYRDDAVPVAWLAVMLPLAIAVGWLAEARIETPLRRWILRPRPAAPAARPDAQPIGPS</sequence>
<dbReference type="Pfam" id="PF01757">
    <property type="entry name" value="Acyl_transf_3"/>
    <property type="match status" value="1"/>
</dbReference>
<keyword evidence="3" id="KW-0012">Acyltransferase</keyword>
<keyword evidence="1" id="KW-1133">Transmembrane helix</keyword>
<organism evidence="3 4">
    <name type="scientific">Palleronia sediminis</name>
    <dbReference type="NCBI Taxonomy" id="2547833"/>
    <lineage>
        <taxon>Bacteria</taxon>
        <taxon>Pseudomonadati</taxon>
        <taxon>Pseudomonadota</taxon>
        <taxon>Alphaproteobacteria</taxon>
        <taxon>Rhodobacterales</taxon>
        <taxon>Roseobacteraceae</taxon>
        <taxon>Palleronia</taxon>
    </lineage>
</organism>
<feature type="transmembrane region" description="Helical" evidence="1">
    <location>
        <begin position="251"/>
        <end position="270"/>
    </location>
</feature>
<keyword evidence="1" id="KW-0812">Transmembrane</keyword>
<keyword evidence="4" id="KW-1185">Reference proteome</keyword>
<evidence type="ECO:0000259" key="2">
    <source>
        <dbReference type="Pfam" id="PF01757"/>
    </source>
</evidence>
<dbReference type="EMBL" id="SNAA01000007">
    <property type="protein sequence ID" value="TDL79860.1"/>
    <property type="molecule type" value="Genomic_DNA"/>
</dbReference>
<feature type="transmembrane region" description="Helical" evidence="1">
    <location>
        <begin position="311"/>
        <end position="329"/>
    </location>
</feature>
<dbReference type="OrthoDB" id="9796461at2"/>
<name>A0A4R6A811_9RHOB</name>
<feature type="transmembrane region" description="Helical" evidence="1">
    <location>
        <begin position="44"/>
        <end position="68"/>
    </location>
</feature>
<dbReference type="PANTHER" id="PTHR23028">
    <property type="entry name" value="ACETYLTRANSFERASE"/>
    <property type="match status" value="1"/>
</dbReference>
<gene>
    <name evidence="3" type="ORF">E2L08_08210</name>
</gene>
<proteinExistence type="predicted"/>
<dbReference type="GO" id="GO:0016747">
    <property type="term" value="F:acyltransferase activity, transferring groups other than amino-acyl groups"/>
    <property type="evidence" value="ECO:0007669"/>
    <property type="project" value="InterPro"/>
</dbReference>
<feature type="domain" description="Acyltransferase 3" evidence="2">
    <location>
        <begin position="7"/>
        <end position="329"/>
    </location>
</feature>
<feature type="transmembrane region" description="Helical" evidence="1">
    <location>
        <begin position="164"/>
        <end position="184"/>
    </location>
</feature>
<dbReference type="Proteomes" id="UP000295701">
    <property type="component" value="Unassembled WGS sequence"/>
</dbReference>
<dbReference type="InterPro" id="IPR050879">
    <property type="entry name" value="Acyltransferase_3"/>
</dbReference>